<evidence type="ECO:0000313" key="4">
    <source>
        <dbReference type="EMBL" id="CUU41215.1"/>
    </source>
</evidence>
<evidence type="ECO:0008006" key="6">
    <source>
        <dbReference type="Google" id="ProtNLM"/>
    </source>
</evidence>
<accession>A0A0H5B7L0</accession>
<keyword evidence="5" id="KW-1185">Reference proteome</keyword>
<gene>
    <name evidence="3" type="ORF">BV133_567</name>
    <name evidence="4" type="ORF">BVIRIDIS_02030</name>
</gene>
<dbReference type="EMBL" id="LN907867">
    <property type="protein sequence ID" value="CUU41215.1"/>
    <property type="molecule type" value="Genomic_DNA"/>
</dbReference>
<reference evidence="3" key="1">
    <citation type="journal article" date="2015" name="Genome Announc.">
        <title>Complete Genome Sequence of the Bacteriochlorophyll b-Producing Photosynthetic Bacterium Blastochloris viridis.</title>
        <authorList>
            <person name="Tsukatani Y."/>
            <person name="Hirose Y."/>
            <person name="Harada J."/>
            <person name="Misawa N."/>
            <person name="Mori K."/>
            <person name="Inoue K."/>
            <person name="Tamiaki H."/>
        </authorList>
    </citation>
    <scope>NUCLEOTIDE SEQUENCE [LARGE SCALE GENOMIC DNA]</scope>
    <source>
        <strain evidence="3">DSM 133</strain>
    </source>
</reference>
<dbReference type="Pfam" id="PF07813">
    <property type="entry name" value="LTXXQ"/>
    <property type="match status" value="1"/>
</dbReference>
<name>A0A0H5B7L0_BLAVI</name>
<dbReference type="GO" id="GO:0042597">
    <property type="term" value="C:periplasmic space"/>
    <property type="evidence" value="ECO:0007669"/>
    <property type="project" value="InterPro"/>
</dbReference>
<sequence>MKITTILLATALAAGATSAYAQGAPGPGGPQRPERAQLNPADRSALVDARIAALKAGLKLTPEQEKLWPAVETAVRDTAAKRQARIDEARKLRDERNTRPDVVERLRAGADRMTDTAADFRRLADAVAPLNATLDDGQKRRLGILLKFGEGHFGPRGKPGPGGPGGPGRM</sequence>
<keyword evidence="2" id="KW-0732">Signal</keyword>
<dbReference type="OrthoDB" id="8451554at2"/>
<reference evidence="5" key="3">
    <citation type="journal article" date="2016" name="Genome Announc.">
        <title>Revised genome sequence of the purple photosynthetic bacterium Blastochloris viridis.</title>
        <authorList>
            <person name="Liu L.N."/>
            <person name="Faulkner M."/>
            <person name="Liu X."/>
            <person name="Huang F."/>
            <person name="Darby A.C."/>
            <person name="Hall N."/>
        </authorList>
    </citation>
    <scope>NUCLEOTIDE SEQUENCE [LARGE SCALE GENOMIC DNA]</scope>
    <source>
        <strain evidence="5">ATCC 19567 / DSM 133 / F</strain>
    </source>
</reference>
<evidence type="ECO:0000256" key="2">
    <source>
        <dbReference type="SAM" id="SignalP"/>
    </source>
</evidence>
<dbReference type="EMBL" id="AP014854">
    <property type="protein sequence ID" value="BAR98160.1"/>
    <property type="molecule type" value="Genomic_DNA"/>
</dbReference>
<dbReference type="STRING" id="1079.BVIR_758"/>
<dbReference type="InterPro" id="IPR012899">
    <property type="entry name" value="LTXXQ"/>
</dbReference>
<dbReference type="PATRIC" id="fig|1079.6.peg.786"/>
<dbReference type="Proteomes" id="UP000065734">
    <property type="component" value="Chromosome I"/>
</dbReference>
<proteinExistence type="predicted"/>
<dbReference type="KEGG" id="bvr:BVIR_758"/>
<reference evidence="4" key="2">
    <citation type="submission" date="2015-11" db="EMBL/GenBank/DDBJ databases">
        <authorList>
            <person name="Zhang Y."/>
            <person name="Guo Z."/>
        </authorList>
    </citation>
    <scope>NUCLEOTIDE SEQUENCE</scope>
    <source>
        <strain evidence="4">1</strain>
    </source>
</reference>
<evidence type="ECO:0000256" key="1">
    <source>
        <dbReference type="SAM" id="MobiDB-lite"/>
    </source>
</evidence>
<dbReference type="RefSeq" id="WP_055036489.1">
    <property type="nucleotide sequence ID" value="NZ_AP014854.2"/>
</dbReference>
<evidence type="ECO:0000313" key="3">
    <source>
        <dbReference type="EMBL" id="BAR98160.1"/>
    </source>
</evidence>
<evidence type="ECO:0000313" key="5">
    <source>
        <dbReference type="Proteomes" id="UP000065734"/>
    </source>
</evidence>
<protein>
    <recommendedName>
        <fullName evidence="6">LTXXQ motif family protein</fullName>
    </recommendedName>
</protein>
<feature type="compositionally biased region" description="Gly residues" evidence="1">
    <location>
        <begin position="151"/>
        <end position="170"/>
    </location>
</feature>
<organism evidence="4 5">
    <name type="scientific">Blastochloris viridis</name>
    <name type="common">Rhodopseudomonas viridis</name>
    <dbReference type="NCBI Taxonomy" id="1079"/>
    <lineage>
        <taxon>Bacteria</taxon>
        <taxon>Pseudomonadati</taxon>
        <taxon>Pseudomonadota</taxon>
        <taxon>Alphaproteobacteria</taxon>
        <taxon>Hyphomicrobiales</taxon>
        <taxon>Blastochloridaceae</taxon>
        <taxon>Blastochloris</taxon>
    </lineage>
</organism>
<feature type="signal peptide" evidence="2">
    <location>
        <begin position="1"/>
        <end position="21"/>
    </location>
</feature>
<feature type="region of interest" description="Disordered" evidence="1">
    <location>
        <begin position="150"/>
        <end position="170"/>
    </location>
</feature>
<feature type="chain" id="PRO_5014229043" description="LTXXQ motif family protein" evidence="2">
    <location>
        <begin position="22"/>
        <end position="170"/>
    </location>
</feature>
<dbReference type="AlphaFoldDB" id="A0A0H5B7L0"/>